<keyword evidence="1" id="KW-0175">Coiled coil</keyword>
<protein>
    <submittedName>
        <fullName evidence="2">Uncharacterized protein</fullName>
    </submittedName>
</protein>
<proteinExistence type="predicted"/>
<dbReference type="InterPro" id="IPR055731">
    <property type="entry name" value="Pam3_gp33-like"/>
</dbReference>
<reference evidence="2" key="1">
    <citation type="journal article" date="2021" name="Proc. Natl. Acad. Sci. U.S.A.">
        <title>A Catalog of Tens of Thousands of Viruses from Human Metagenomes Reveals Hidden Associations with Chronic Diseases.</title>
        <authorList>
            <person name="Tisza M.J."/>
            <person name="Buck C.B."/>
        </authorList>
    </citation>
    <scope>NUCLEOTIDE SEQUENCE</scope>
    <source>
        <strain evidence="2">Ctaix4</strain>
    </source>
</reference>
<dbReference type="EMBL" id="BK032533">
    <property type="protein sequence ID" value="DAF46197.1"/>
    <property type="molecule type" value="Genomic_DNA"/>
</dbReference>
<sequence length="149" mass="16605">MTLLEMLEEYNELLETKDGLKEATKKNNEAIEAKKAEIAQQMIDDDVPSISVGGYKFFLQDKTIYSKKSEEVLQAAGLDFLEVLREQGLGDIIVETVNSRTLQSTVKNLVDESGELPVELAEVLNTYDTYEIGRRKDTNKTAAKAKGGK</sequence>
<name>A0A8S5S582_9CAUD</name>
<evidence type="ECO:0000313" key="2">
    <source>
        <dbReference type="EMBL" id="DAF46197.1"/>
    </source>
</evidence>
<evidence type="ECO:0000256" key="1">
    <source>
        <dbReference type="SAM" id="Coils"/>
    </source>
</evidence>
<accession>A0A8S5S582</accession>
<feature type="coiled-coil region" evidence="1">
    <location>
        <begin position="3"/>
        <end position="41"/>
    </location>
</feature>
<organism evidence="2">
    <name type="scientific">Caudovirales sp. ctaix4</name>
    <dbReference type="NCBI Taxonomy" id="2827635"/>
    <lineage>
        <taxon>Viruses</taxon>
        <taxon>Duplodnaviria</taxon>
        <taxon>Heunggongvirae</taxon>
        <taxon>Uroviricota</taxon>
        <taxon>Caudoviricetes</taxon>
    </lineage>
</organism>
<dbReference type="Pfam" id="PF23984">
    <property type="entry name" value="DUF7307"/>
    <property type="match status" value="1"/>
</dbReference>